<gene>
    <name evidence="1" type="ORF">RND15_45240</name>
</gene>
<evidence type="ECO:0000313" key="2">
    <source>
        <dbReference type="Proteomes" id="UP001180754"/>
    </source>
</evidence>
<dbReference type="EMBL" id="JAVRFD010000037">
    <property type="protein sequence ID" value="MDT0549804.1"/>
    <property type="molecule type" value="Genomic_DNA"/>
</dbReference>
<evidence type="ECO:0000313" key="1">
    <source>
        <dbReference type="EMBL" id="MDT0549804.1"/>
    </source>
</evidence>
<reference evidence="1" key="1">
    <citation type="submission" date="2024-05" db="EMBL/GenBank/DDBJ databases">
        <title>30 novel species of actinomycetes from the DSMZ collection.</title>
        <authorList>
            <person name="Nouioui I."/>
        </authorList>
    </citation>
    <scope>NUCLEOTIDE SEQUENCE</scope>
    <source>
        <strain evidence="1">DSM 41529</strain>
    </source>
</reference>
<dbReference type="InterPro" id="IPR016024">
    <property type="entry name" value="ARM-type_fold"/>
</dbReference>
<accession>A0ABU2XV70</accession>
<protein>
    <submittedName>
        <fullName evidence="1">HEAT repeat domain-containing protein</fullName>
    </submittedName>
</protein>
<organism evidence="1 2">
    <name type="scientific">Streptomyces lonegramiae</name>
    <dbReference type="NCBI Taxonomy" id="3075524"/>
    <lineage>
        <taxon>Bacteria</taxon>
        <taxon>Bacillati</taxon>
        <taxon>Actinomycetota</taxon>
        <taxon>Actinomycetes</taxon>
        <taxon>Kitasatosporales</taxon>
        <taxon>Streptomycetaceae</taxon>
        <taxon>Streptomyces</taxon>
    </lineage>
</organism>
<dbReference type="RefSeq" id="WP_311730374.1">
    <property type="nucleotide sequence ID" value="NZ_JAVRFD010000037.1"/>
</dbReference>
<dbReference type="Proteomes" id="UP001180754">
    <property type="component" value="Unassembled WGS sequence"/>
</dbReference>
<sequence>MTATDGDDGGDAVQTAGSAVEVESLAFADDFEFDLDTPGEASGEALDLLLADLAGDLAGAPVERPCEWLDALALALEHGVDAVLRRVAHADPRIGRIAAHVLAYARLDEAALAALLPRLLACFDRVEDETVRAALLLVISRAAGTSATADDPAARVLREWLTAADRPGLRLTAALALERRGAYDEAVADALVSGVVKGGGAVLEPLAWAEWGSVEWLVSYAFEERAGWFGRRYAPSPERRRTRVAHILRLISEAPTQLAVEIAGGMLYDRPRSQPLAAALGRLLSHPEPALRSAALFGLARHYPPPEAVRDDLARAQSDPVIGWKASVTLGRMDDARALPALLKALPERRKEVYIALRRMSAHAEVLMPAIRARLAAPADELETYELTQVLHEWEHPEEVPEHGWWLTY</sequence>
<name>A0ABU2XV70_9ACTN</name>
<dbReference type="Pfam" id="PF13646">
    <property type="entry name" value="HEAT_2"/>
    <property type="match status" value="1"/>
</dbReference>
<comment type="caution">
    <text evidence="1">The sequence shown here is derived from an EMBL/GenBank/DDBJ whole genome shotgun (WGS) entry which is preliminary data.</text>
</comment>
<dbReference type="Gene3D" id="1.25.10.10">
    <property type="entry name" value="Leucine-rich Repeat Variant"/>
    <property type="match status" value="1"/>
</dbReference>
<dbReference type="SUPFAM" id="SSF48371">
    <property type="entry name" value="ARM repeat"/>
    <property type="match status" value="1"/>
</dbReference>
<keyword evidence="2" id="KW-1185">Reference proteome</keyword>
<proteinExistence type="predicted"/>
<dbReference type="InterPro" id="IPR011989">
    <property type="entry name" value="ARM-like"/>
</dbReference>